<evidence type="ECO:0000256" key="1">
    <source>
        <dbReference type="SAM" id="MobiDB-lite"/>
    </source>
</evidence>
<protein>
    <recommendedName>
        <fullName evidence="4">Transposase domain-containing protein</fullName>
    </recommendedName>
</protein>
<dbReference type="Pfam" id="PF02992">
    <property type="entry name" value="Transposase_21"/>
    <property type="match status" value="1"/>
</dbReference>
<dbReference type="EMBL" id="JEMT01028122">
    <property type="protein sequence ID" value="EXX55580.1"/>
    <property type="molecule type" value="Genomic_DNA"/>
</dbReference>
<comment type="caution">
    <text evidence="2">The sequence shown here is derived from an EMBL/GenBank/DDBJ whole genome shotgun (WGS) entry which is preliminary data.</text>
</comment>
<feature type="region of interest" description="Disordered" evidence="1">
    <location>
        <begin position="43"/>
        <end position="72"/>
    </location>
</feature>
<dbReference type="InterPro" id="IPR004242">
    <property type="entry name" value="Transposase_21"/>
</dbReference>
<keyword evidence="3" id="KW-1185">Reference proteome</keyword>
<dbReference type="AlphaFoldDB" id="A0A015IN01"/>
<proteinExistence type="predicted"/>
<evidence type="ECO:0000313" key="2">
    <source>
        <dbReference type="EMBL" id="EXX55580.1"/>
    </source>
</evidence>
<feature type="region of interest" description="Disordered" evidence="1">
    <location>
        <begin position="141"/>
        <end position="161"/>
    </location>
</feature>
<name>A0A015IN01_RHIIW</name>
<evidence type="ECO:0000313" key="3">
    <source>
        <dbReference type="Proteomes" id="UP000022910"/>
    </source>
</evidence>
<dbReference type="PANTHER" id="PTHR46579:SF1">
    <property type="entry name" value="F5_8 TYPE C DOMAIN-CONTAINING PROTEIN"/>
    <property type="match status" value="1"/>
</dbReference>
<dbReference type="PANTHER" id="PTHR46579">
    <property type="entry name" value="F5/8 TYPE C DOMAIN-CONTAINING PROTEIN-RELATED"/>
    <property type="match status" value="1"/>
</dbReference>
<dbReference type="HOGENOM" id="CLU_009141_2_0_1"/>
<dbReference type="OrthoDB" id="2289822at2759"/>
<dbReference type="OMA" id="IMITEAR"/>
<gene>
    <name evidence="2" type="ORF">RirG_224200</name>
</gene>
<organism evidence="2 3">
    <name type="scientific">Rhizophagus irregularis (strain DAOM 197198w)</name>
    <name type="common">Glomus intraradices</name>
    <dbReference type="NCBI Taxonomy" id="1432141"/>
    <lineage>
        <taxon>Eukaryota</taxon>
        <taxon>Fungi</taxon>
        <taxon>Fungi incertae sedis</taxon>
        <taxon>Mucoromycota</taxon>
        <taxon>Glomeromycotina</taxon>
        <taxon>Glomeromycetes</taxon>
        <taxon>Glomerales</taxon>
        <taxon>Glomeraceae</taxon>
        <taxon>Rhizophagus</taxon>
    </lineage>
</organism>
<evidence type="ECO:0008006" key="4">
    <source>
        <dbReference type="Google" id="ProtNLM"/>
    </source>
</evidence>
<reference evidence="2 3" key="1">
    <citation type="submission" date="2014-02" db="EMBL/GenBank/DDBJ databases">
        <title>Single nucleus genome sequencing reveals high similarity among nuclei of an endomycorrhizal fungus.</title>
        <authorList>
            <person name="Lin K."/>
            <person name="Geurts R."/>
            <person name="Zhang Z."/>
            <person name="Limpens E."/>
            <person name="Saunders D.G."/>
            <person name="Mu D."/>
            <person name="Pang E."/>
            <person name="Cao H."/>
            <person name="Cha H."/>
            <person name="Lin T."/>
            <person name="Zhou Q."/>
            <person name="Shang Y."/>
            <person name="Li Y."/>
            <person name="Ivanov S."/>
            <person name="Sharma T."/>
            <person name="Velzen R.V."/>
            <person name="Ruijter N.D."/>
            <person name="Aanen D.K."/>
            <person name="Win J."/>
            <person name="Kamoun S."/>
            <person name="Bisseling T."/>
            <person name="Huang S."/>
        </authorList>
    </citation>
    <scope>NUCLEOTIDE SEQUENCE [LARGE SCALE GENOMIC DNA]</scope>
    <source>
        <strain evidence="3">DAOM197198w</strain>
    </source>
</reference>
<dbReference type="STRING" id="1432141.A0A015IN01"/>
<dbReference type="Proteomes" id="UP000022910">
    <property type="component" value="Unassembled WGS sequence"/>
</dbReference>
<sequence>MGYFCECNKCKRNSSDGKGLILSRRKTYRSHLIKQNSIDVNKDITSEESENTSNSDDILEEEYEESRYSDDSDMIENTRSLKRIDHGIDENKVMAYIDNTKDIIMTGIENDENLLKNLENESIDSYNDTEMLEEMTEIKSSKNAEEIGDNLSNTESESDNYNDDIYENTYENDDNNHEKVNDKDVSIGLKLLETKVKHGLTDAAFNSILSNIGYSTTLYKLQKKLHQLVDLTSIRIDTCKNSCVAFTGDYHLLKECPLCSESRFDSNNKPVNITSFFSLTERLKLQFNNSERAKEFLYRYNYTNSTSSDNDNYGDIYDGRLYKKLVNQGLFANPTDIALSLSLDGFQLFKQKTNDCWVILFINNNLRPEIRVKKENLLITMVIPGPNAPKDMDSYLYPIVNELQTLEEGIPCFNGYTKQNFLLKAYLTHCTGDIPAISKCLNLAGHNAYKGCRFCNLLGIYSTVNRHIYFPLNKQCKNLVLRTHEETKHIINQLSLETNKSRKELIIKDTGIKGANLLFKLKGIEFPWSFPIDIMHLYFENVAPLMYLHWSGGFFKDNKHDDNSYNLTKKELEYIGNLMKESKKCLPLEIGQAPRDISKYHTGFKAIEWRNWIELFSVPLLKDIFIDNEYFKQDQERLSACRICFHYLLHIGKNIEYSGPCWAYWQFPMERLCGMLLPMVHSYLHPYTNLTNNLTLLDQLNHLQYVEEGKLILSNSDQKKWSLKQVYGAVEGYDDEEFYWPSYNYILNEKESKALQKFYSDKDLEFHGVKYGRLLTKDGHTISSEWIKQNKLHSRNNYSIQARRTIDKYAHRPNVPPEFIYTNIYAKVIYFLIHNYNGKIKMLAYIQCVSKIITDKYNCKYFTKFCSFEFIDIRCIDHCIGFMKINSKYYILDRENEVDDSTIENL</sequence>
<accession>A0A015IN01</accession>